<dbReference type="SMART" id="SM00432">
    <property type="entry name" value="MADS"/>
    <property type="match status" value="1"/>
</dbReference>
<name>A0A7M5WU02_9CNID</name>
<comment type="subcellular location">
    <subcellularLocation>
        <location evidence="1">Nucleus</location>
    </subcellularLocation>
</comment>
<dbReference type="PRINTS" id="PR00404">
    <property type="entry name" value="MADSDOMAIN"/>
</dbReference>
<dbReference type="PANTHER" id="PTHR48019">
    <property type="entry name" value="SERUM RESPONSE FACTOR HOMOLOG"/>
    <property type="match status" value="1"/>
</dbReference>
<accession>A0A7M5WU02</accession>
<dbReference type="OrthoDB" id="2284405at2759"/>
<keyword evidence="5" id="KW-0539">Nucleus</keyword>
<proteinExistence type="predicted"/>
<dbReference type="InterPro" id="IPR033897">
    <property type="entry name" value="SRF-like_MADS-box"/>
</dbReference>
<evidence type="ECO:0000313" key="8">
    <source>
        <dbReference type="EnsemblMetazoa" id="CLYHEMP013055.1"/>
    </source>
</evidence>
<organism evidence="8 9">
    <name type="scientific">Clytia hemisphaerica</name>
    <dbReference type="NCBI Taxonomy" id="252671"/>
    <lineage>
        <taxon>Eukaryota</taxon>
        <taxon>Metazoa</taxon>
        <taxon>Cnidaria</taxon>
        <taxon>Hydrozoa</taxon>
        <taxon>Hydroidolina</taxon>
        <taxon>Leptothecata</taxon>
        <taxon>Obeliida</taxon>
        <taxon>Clytiidae</taxon>
        <taxon>Clytia</taxon>
    </lineage>
</organism>
<keyword evidence="4" id="KW-0804">Transcription</keyword>
<dbReference type="RefSeq" id="XP_066931064.1">
    <property type="nucleotide sequence ID" value="XM_067074963.1"/>
</dbReference>
<evidence type="ECO:0000259" key="7">
    <source>
        <dbReference type="PROSITE" id="PS50066"/>
    </source>
</evidence>
<dbReference type="Pfam" id="PF00319">
    <property type="entry name" value="SRF-TF"/>
    <property type="match status" value="1"/>
</dbReference>
<dbReference type="CDD" id="cd00266">
    <property type="entry name" value="MADS_SRF_like"/>
    <property type="match status" value="1"/>
</dbReference>
<evidence type="ECO:0000256" key="3">
    <source>
        <dbReference type="ARBA" id="ARBA00023125"/>
    </source>
</evidence>
<feature type="region of interest" description="Disordered" evidence="6">
    <location>
        <begin position="1"/>
        <end position="35"/>
    </location>
</feature>
<protein>
    <recommendedName>
        <fullName evidence="7">MADS-box domain-containing protein</fullName>
    </recommendedName>
</protein>
<evidence type="ECO:0000256" key="5">
    <source>
        <dbReference type="ARBA" id="ARBA00023242"/>
    </source>
</evidence>
<feature type="compositionally biased region" description="Polar residues" evidence="6">
    <location>
        <begin position="1"/>
        <end position="14"/>
    </location>
</feature>
<dbReference type="GeneID" id="136818727"/>
<dbReference type="SUPFAM" id="SSF55455">
    <property type="entry name" value="SRF-like"/>
    <property type="match status" value="1"/>
</dbReference>
<dbReference type="GO" id="GO:0045944">
    <property type="term" value="P:positive regulation of transcription by RNA polymerase II"/>
    <property type="evidence" value="ECO:0007669"/>
    <property type="project" value="InterPro"/>
</dbReference>
<dbReference type="AlphaFoldDB" id="A0A7M5WU02"/>
<sequence length="406" mass="43206">MQSANVLGYTTTAGSAGGIQQEGPGRAPNAGEINVPAPRSFVQPLIVDETKQYMEGLVPDDDDDGQDDDGCDKKGSKKTRGRVKIKMEFIQNKLRRYTTFSKRKTGIMKKAYELSTLTGTQVMLLVASETGHVYTFATRKLQPMITSESGKALIQTCLNSPDPSPAQQLTHSDNGILPDSAAVTVLGSSRTVVGNEDPEIAYTTRDEDMKASQASSPPIGTINYVNQSGQSYPMTAYIAPTVSNQTTILAPSVNNNQSGTTVQLQAPTVAAATQNNQPQIISGQLQLHRIHPQNILLTGSSPVLQSNHVILNNSSTTQPVVLDASQNASATRHTTSNQDVIALVNPDASSRLQMVYSPSGSAVIYTPQGTNLKRANTTNISNADVVALQHTPVIQTSAMNQDGGNG</sequence>
<keyword evidence="3" id="KW-0238">DNA-binding</keyword>
<dbReference type="GO" id="GO:0046983">
    <property type="term" value="F:protein dimerization activity"/>
    <property type="evidence" value="ECO:0007669"/>
    <property type="project" value="InterPro"/>
</dbReference>
<feature type="compositionally biased region" description="Acidic residues" evidence="6">
    <location>
        <begin position="58"/>
        <end position="70"/>
    </location>
</feature>
<reference evidence="8" key="1">
    <citation type="submission" date="2021-01" db="UniProtKB">
        <authorList>
            <consortium name="EnsemblMetazoa"/>
        </authorList>
    </citation>
    <scope>IDENTIFICATION</scope>
</reference>
<evidence type="ECO:0000256" key="2">
    <source>
        <dbReference type="ARBA" id="ARBA00023015"/>
    </source>
</evidence>
<dbReference type="InterPro" id="IPR036879">
    <property type="entry name" value="TF_MADSbox_sf"/>
</dbReference>
<dbReference type="PROSITE" id="PS00350">
    <property type="entry name" value="MADS_BOX_1"/>
    <property type="match status" value="1"/>
</dbReference>
<dbReference type="FunFam" id="3.40.1810.10:FF:000002">
    <property type="entry name" value="Serum response factor b"/>
    <property type="match status" value="1"/>
</dbReference>
<dbReference type="InterPro" id="IPR050142">
    <property type="entry name" value="MADS-box/MEF2_TF"/>
</dbReference>
<evidence type="ECO:0000256" key="6">
    <source>
        <dbReference type="SAM" id="MobiDB-lite"/>
    </source>
</evidence>
<dbReference type="EnsemblMetazoa" id="CLYHEMT013055.1">
    <property type="protein sequence ID" value="CLYHEMP013055.1"/>
    <property type="gene ID" value="CLYHEMG013055"/>
</dbReference>
<dbReference type="GO" id="GO:0000987">
    <property type="term" value="F:cis-regulatory region sequence-specific DNA binding"/>
    <property type="evidence" value="ECO:0007669"/>
    <property type="project" value="InterPro"/>
</dbReference>
<evidence type="ECO:0000256" key="4">
    <source>
        <dbReference type="ARBA" id="ARBA00023163"/>
    </source>
</evidence>
<keyword evidence="2" id="KW-0805">Transcription regulation</keyword>
<dbReference type="GO" id="GO:0000981">
    <property type="term" value="F:DNA-binding transcription factor activity, RNA polymerase II-specific"/>
    <property type="evidence" value="ECO:0007669"/>
    <property type="project" value="InterPro"/>
</dbReference>
<keyword evidence="9" id="KW-1185">Reference proteome</keyword>
<dbReference type="PROSITE" id="PS50066">
    <property type="entry name" value="MADS_BOX_2"/>
    <property type="match status" value="1"/>
</dbReference>
<evidence type="ECO:0000256" key="1">
    <source>
        <dbReference type="ARBA" id="ARBA00004123"/>
    </source>
</evidence>
<feature type="domain" description="MADS-box" evidence="7">
    <location>
        <begin position="80"/>
        <end position="140"/>
    </location>
</feature>
<dbReference type="InterPro" id="IPR002100">
    <property type="entry name" value="TF_MADSbox"/>
</dbReference>
<evidence type="ECO:0000313" key="9">
    <source>
        <dbReference type="Proteomes" id="UP000594262"/>
    </source>
</evidence>
<dbReference type="Gene3D" id="3.40.1810.10">
    <property type="entry name" value="Transcription factor, MADS-box"/>
    <property type="match status" value="1"/>
</dbReference>
<dbReference type="GO" id="GO:0005634">
    <property type="term" value="C:nucleus"/>
    <property type="evidence" value="ECO:0007669"/>
    <property type="project" value="UniProtKB-SubCell"/>
</dbReference>
<dbReference type="Proteomes" id="UP000594262">
    <property type="component" value="Unplaced"/>
</dbReference>
<feature type="region of interest" description="Disordered" evidence="6">
    <location>
        <begin position="56"/>
        <end position="79"/>
    </location>
</feature>